<dbReference type="GO" id="GO:0005829">
    <property type="term" value="C:cytosol"/>
    <property type="evidence" value="ECO:0007669"/>
    <property type="project" value="TreeGrafter"/>
</dbReference>
<dbReference type="Proteomes" id="UP000215335">
    <property type="component" value="Unassembled WGS sequence"/>
</dbReference>
<dbReference type="PANTHER" id="PTHR30231:SF41">
    <property type="entry name" value="DNA POLYMERASE III SUBUNIT EPSILON"/>
    <property type="match status" value="1"/>
</dbReference>
<dbReference type="InterPro" id="IPR012337">
    <property type="entry name" value="RNaseH-like_sf"/>
</dbReference>
<gene>
    <name evidence="1" type="ORF">TSAR_005539</name>
</gene>
<dbReference type="OrthoDB" id="7692185at2759"/>
<accession>A0A232FHQ1</accession>
<dbReference type="PANTHER" id="PTHR30231">
    <property type="entry name" value="DNA POLYMERASE III SUBUNIT EPSILON"/>
    <property type="match status" value="1"/>
</dbReference>
<protein>
    <recommendedName>
        <fullName evidence="3">Exonuclease domain-containing protein</fullName>
    </recommendedName>
</protein>
<name>A0A232FHQ1_9HYME</name>
<dbReference type="GO" id="GO:0008408">
    <property type="term" value="F:3'-5' exonuclease activity"/>
    <property type="evidence" value="ECO:0007669"/>
    <property type="project" value="TreeGrafter"/>
</dbReference>
<sequence length="280" mass="31564">MKEIQSHTIQSVHEEQCLQVLPNDTTSYGTDDLCIVFFDLETAGLKLSHEILQISMKYGQFIFTSFIIPTHSIAPHTTKANGLSTVHKQLFQRGHEVFTMPSSVVFQKLLEYLLSLGKKCILVTHNCAFDSSRLILALQKLSPIDKFKEVVAGFSDTLETPISELMSLPCDGAHDASFDTSLLEKLTVDYLQVLEMENAGNSRRILNTYTQLNSILKLSMRKRFASFGIKEMILETFKTKGKEQTEILLKGVNNGKPQIIKTKKMVISILDYLQGLQENL</sequence>
<dbReference type="AlphaFoldDB" id="A0A232FHQ1"/>
<evidence type="ECO:0008006" key="3">
    <source>
        <dbReference type="Google" id="ProtNLM"/>
    </source>
</evidence>
<organism evidence="1 2">
    <name type="scientific">Trichomalopsis sarcophagae</name>
    <dbReference type="NCBI Taxonomy" id="543379"/>
    <lineage>
        <taxon>Eukaryota</taxon>
        <taxon>Metazoa</taxon>
        <taxon>Ecdysozoa</taxon>
        <taxon>Arthropoda</taxon>
        <taxon>Hexapoda</taxon>
        <taxon>Insecta</taxon>
        <taxon>Pterygota</taxon>
        <taxon>Neoptera</taxon>
        <taxon>Endopterygota</taxon>
        <taxon>Hymenoptera</taxon>
        <taxon>Apocrita</taxon>
        <taxon>Proctotrupomorpha</taxon>
        <taxon>Chalcidoidea</taxon>
        <taxon>Pteromalidae</taxon>
        <taxon>Pteromalinae</taxon>
        <taxon>Trichomalopsis</taxon>
    </lineage>
</organism>
<dbReference type="SUPFAM" id="SSF53098">
    <property type="entry name" value="Ribonuclease H-like"/>
    <property type="match status" value="1"/>
</dbReference>
<dbReference type="InterPro" id="IPR036397">
    <property type="entry name" value="RNaseH_sf"/>
</dbReference>
<evidence type="ECO:0000313" key="2">
    <source>
        <dbReference type="Proteomes" id="UP000215335"/>
    </source>
</evidence>
<dbReference type="EMBL" id="NNAY01000184">
    <property type="protein sequence ID" value="OXU30205.1"/>
    <property type="molecule type" value="Genomic_DNA"/>
</dbReference>
<dbReference type="Gene3D" id="3.30.420.10">
    <property type="entry name" value="Ribonuclease H-like superfamily/Ribonuclease H"/>
    <property type="match status" value="1"/>
</dbReference>
<proteinExistence type="predicted"/>
<dbReference type="GO" id="GO:0003676">
    <property type="term" value="F:nucleic acid binding"/>
    <property type="evidence" value="ECO:0007669"/>
    <property type="project" value="InterPro"/>
</dbReference>
<evidence type="ECO:0000313" key="1">
    <source>
        <dbReference type="EMBL" id="OXU30205.1"/>
    </source>
</evidence>
<reference evidence="1 2" key="1">
    <citation type="journal article" date="2017" name="Curr. Biol.">
        <title>The Evolution of Venom by Co-option of Single-Copy Genes.</title>
        <authorList>
            <person name="Martinson E.O."/>
            <person name="Mrinalini"/>
            <person name="Kelkar Y.D."/>
            <person name="Chang C.H."/>
            <person name="Werren J.H."/>
        </authorList>
    </citation>
    <scope>NUCLEOTIDE SEQUENCE [LARGE SCALE GENOMIC DNA]</scope>
    <source>
        <strain evidence="1 2">Alberta</strain>
        <tissue evidence="1">Whole body</tissue>
    </source>
</reference>
<comment type="caution">
    <text evidence="1">The sequence shown here is derived from an EMBL/GenBank/DDBJ whole genome shotgun (WGS) entry which is preliminary data.</text>
</comment>
<dbReference type="GO" id="GO:0045004">
    <property type="term" value="P:DNA replication proofreading"/>
    <property type="evidence" value="ECO:0007669"/>
    <property type="project" value="TreeGrafter"/>
</dbReference>
<keyword evidence="2" id="KW-1185">Reference proteome</keyword>
<dbReference type="STRING" id="543379.A0A232FHQ1"/>